<feature type="domain" description="CBS" evidence="3">
    <location>
        <begin position="76"/>
        <end position="131"/>
    </location>
</feature>
<organism evidence="4 5">
    <name type="scientific">Gemmatimonas groenlandica</name>
    <dbReference type="NCBI Taxonomy" id="2732249"/>
    <lineage>
        <taxon>Bacteria</taxon>
        <taxon>Pseudomonadati</taxon>
        <taxon>Gemmatimonadota</taxon>
        <taxon>Gemmatimonadia</taxon>
        <taxon>Gemmatimonadales</taxon>
        <taxon>Gemmatimonadaceae</taxon>
        <taxon>Gemmatimonas</taxon>
    </lineage>
</organism>
<dbReference type="PANTHER" id="PTHR43080">
    <property type="entry name" value="CBS DOMAIN-CONTAINING PROTEIN CBSX3, MITOCHONDRIAL"/>
    <property type="match status" value="1"/>
</dbReference>
<reference evidence="4 5" key="1">
    <citation type="submission" date="2020-05" db="EMBL/GenBank/DDBJ databases">
        <title>Complete genome sequence of Gemmatimonas greenlandica TET16.</title>
        <authorList>
            <person name="Zeng Y."/>
        </authorList>
    </citation>
    <scope>NUCLEOTIDE SEQUENCE [LARGE SCALE GENOMIC DNA]</scope>
    <source>
        <strain evidence="4 5">TET16</strain>
    </source>
</reference>
<accession>A0A6M4IUI0</accession>
<protein>
    <submittedName>
        <fullName evidence="4">CBS domain-containing protein</fullName>
    </submittedName>
</protein>
<dbReference type="PANTHER" id="PTHR43080:SF2">
    <property type="entry name" value="CBS DOMAIN-CONTAINING PROTEIN"/>
    <property type="match status" value="1"/>
</dbReference>
<dbReference type="SMART" id="SM00116">
    <property type="entry name" value="CBS"/>
    <property type="match status" value="2"/>
</dbReference>
<name>A0A6M4IUI0_9BACT</name>
<dbReference type="PROSITE" id="PS51371">
    <property type="entry name" value="CBS"/>
    <property type="match status" value="2"/>
</dbReference>
<gene>
    <name evidence="4" type="ORF">HKW67_09960</name>
</gene>
<dbReference type="KEGG" id="ggr:HKW67_09960"/>
<dbReference type="InterPro" id="IPR051257">
    <property type="entry name" value="Diverse_CBS-Domain"/>
</dbReference>
<keyword evidence="5" id="KW-1185">Reference proteome</keyword>
<feature type="domain" description="CBS" evidence="3">
    <location>
        <begin position="8"/>
        <end position="69"/>
    </location>
</feature>
<evidence type="ECO:0000313" key="5">
    <source>
        <dbReference type="Proteomes" id="UP000500938"/>
    </source>
</evidence>
<evidence type="ECO:0000313" key="4">
    <source>
        <dbReference type="EMBL" id="QJR35811.1"/>
    </source>
</evidence>
<dbReference type="AlphaFoldDB" id="A0A6M4IUI0"/>
<dbReference type="SUPFAM" id="SSF54631">
    <property type="entry name" value="CBS-domain pair"/>
    <property type="match status" value="1"/>
</dbReference>
<dbReference type="RefSeq" id="WP_171225241.1">
    <property type="nucleotide sequence ID" value="NZ_CP053085.1"/>
</dbReference>
<keyword evidence="1 2" id="KW-0129">CBS domain</keyword>
<sequence>MKAVSELLKKHDGTLWHVTPDITVYEAVEKLAHYGAGALLVMDGDRLVGVFSERDYTRKITLQGRNSKETRVADIMTADVFTVSATTRTRDCMALMSAKKIRHLPVLDGDKVLGMISIRDIMDDIIADHESTIATLHSYIHS</sequence>
<dbReference type="InterPro" id="IPR000644">
    <property type="entry name" value="CBS_dom"/>
</dbReference>
<dbReference type="EMBL" id="CP053085">
    <property type="protein sequence ID" value="QJR35811.1"/>
    <property type="molecule type" value="Genomic_DNA"/>
</dbReference>
<evidence type="ECO:0000259" key="3">
    <source>
        <dbReference type="PROSITE" id="PS51371"/>
    </source>
</evidence>
<dbReference type="InterPro" id="IPR044725">
    <property type="entry name" value="CBSX3_CBS_dom"/>
</dbReference>
<dbReference type="Gene3D" id="3.10.580.10">
    <property type="entry name" value="CBS-domain"/>
    <property type="match status" value="1"/>
</dbReference>
<evidence type="ECO:0000256" key="2">
    <source>
        <dbReference type="PROSITE-ProRule" id="PRU00703"/>
    </source>
</evidence>
<evidence type="ECO:0000256" key="1">
    <source>
        <dbReference type="ARBA" id="ARBA00023122"/>
    </source>
</evidence>
<dbReference type="Pfam" id="PF00571">
    <property type="entry name" value="CBS"/>
    <property type="match status" value="2"/>
</dbReference>
<proteinExistence type="predicted"/>
<dbReference type="CDD" id="cd04623">
    <property type="entry name" value="CBS_pair_bac_euk"/>
    <property type="match status" value="1"/>
</dbReference>
<dbReference type="Proteomes" id="UP000500938">
    <property type="component" value="Chromosome"/>
</dbReference>
<dbReference type="InterPro" id="IPR046342">
    <property type="entry name" value="CBS_dom_sf"/>
</dbReference>